<gene>
    <name evidence="7" type="ORF">AAP_03901</name>
</gene>
<dbReference type="InterPro" id="IPR021858">
    <property type="entry name" value="Fun_TF"/>
</dbReference>
<evidence type="ECO:0000256" key="4">
    <source>
        <dbReference type="ARBA" id="ARBA00023163"/>
    </source>
</evidence>
<keyword evidence="8" id="KW-1185">Reference proteome</keyword>
<sequence length="990" mass="108345">MGERESDKMMPFSQPPLPPPPQTNSISKTNSKSAKRAGEPLDVRIAASEPTQKADEDETRHGTALATTGHPKARLDSTATPSLTILPIRKKQKRGTSSAASDCFACTEDGITCDRQRPYCGQCLQSERQCPGYKTTLTWGVGVASRGKLRGLSCPISSPGNTSTAKVTTQTLGNNNKAKKTSTTTSGTGSGLRQKGEADDQINPILASPQNPLNAPPHVIRSLHLNTHLRKKDVDGRLQQASEVVFSSSPLPGDAGLSTTLKATGTPQASAALQREPRRHSSSLATPSFQFNAAPSQQVDQGQQDQVRLFGHSYTVGEQPSPFPAPVDFSNDVERGSNGTIPPDGNGMFKAHGSLFSHLLQSTILSTGQCAPNALSTSFAQQQFGMQQNVSPYQHWGTGAIEPTAQQGESHDDNRPAAEQFFSEIPPVVFSEAVGSTPRLKYLIRFFMEAMAPVMVTFNKPRNPYTTILVSIARTSQTLQYAIAALAANNLRRKRENWAIVQKRRSLPFRETSRQVQAASEKLTGGDVASGHAGGYTPSTYDLQEEMANRRLSISLLNAELADPVRRYDDSVLASLLLVCLYDACDTGLGDFRSQFAGIKKLLALRQNAVGRTSEALKWCARMFVFYDCTTATVNDRNLEFSPALVDFLSVEDDEWTMGNIFGCDAQLFKLLTQLDDINRLGQRCRDSQQRYFSNTAIFGTLSPEFHESEFWRQWYHLKSQFESWSMRPFGRREPMIQPIYSGIAPQTVIAAHPQSKGPTCIQPFPPTAAVFGPFWRNPASSTNISNGTLDVEAANYIDLTRISECFRYSALLYLERLAYPDLPSSHSRIQNLVHAAMHYISTVESGVSLLWPMFVTGSECISQTHRDIIRSRCNIIYGDAGFFNSVITLGLLEDIWAGMDSNTNNACVSTTLASTTQTDLADGMSQGGQQMQSNTPVGFGIPSNPPPPPSLSPSSGLFPETTLPVKHQPFRWLRVIASGKDKKGEYIVS</sequence>
<dbReference type="VEuPathDB" id="FungiDB:AAP_03901"/>
<feature type="compositionally biased region" description="Low complexity" evidence="6">
    <location>
        <begin position="924"/>
        <end position="934"/>
    </location>
</feature>
<proteinExistence type="predicted"/>
<evidence type="ECO:0000256" key="2">
    <source>
        <dbReference type="ARBA" id="ARBA00023015"/>
    </source>
</evidence>
<feature type="compositionally biased region" description="Pro residues" evidence="6">
    <location>
        <begin position="13"/>
        <end position="22"/>
    </location>
</feature>
<feature type="region of interest" description="Disordered" evidence="6">
    <location>
        <begin position="924"/>
        <end position="960"/>
    </location>
</feature>
<keyword evidence="3 7" id="KW-0238">DNA-binding</keyword>
<dbReference type="GO" id="GO:0005634">
    <property type="term" value="C:nucleus"/>
    <property type="evidence" value="ECO:0007669"/>
    <property type="project" value="UniProtKB-SubCell"/>
</dbReference>
<feature type="region of interest" description="Disordered" evidence="6">
    <location>
        <begin position="1"/>
        <end position="77"/>
    </location>
</feature>
<dbReference type="GO" id="GO:0003677">
    <property type="term" value="F:DNA binding"/>
    <property type="evidence" value="ECO:0007669"/>
    <property type="project" value="UniProtKB-KW"/>
</dbReference>
<feature type="region of interest" description="Disordered" evidence="6">
    <location>
        <begin position="245"/>
        <end position="283"/>
    </location>
</feature>
<feature type="compositionally biased region" description="Basic and acidic residues" evidence="6">
    <location>
        <begin position="52"/>
        <end position="61"/>
    </location>
</feature>
<comment type="subcellular location">
    <subcellularLocation>
        <location evidence="1">Nucleus</location>
    </subcellularLocation>
</comment>
<protein>
    <submittedName>
        <fullName evidence="7">Zn(2)-C6 fungal-type DNA-binding domain protein</fullName>
    </submittedName>
</protein>
<dbReference type="AlphaFoldDB" id="A0A167XR83"/>
<feature type="compositionally biased region" description="Polar residues" evidence="6">
    <location>
        <begin position="157"/>
        <end position="176"/>
    </location>
</feature>
<name>A0A167XR83_9EURO</name>
<accession>A0A167XR83</accession>
<dbReference type="Pfam" id="PF11951">
    <property type="entry name" value="Fungal_trans_2"/>
    <property type="match status" value="1"/>
</dbReference>
<dbReference type="OrthoDB" id="3431704at2759"/>
<keyword evidence="5" id="KW-0539">Nucleus</keyword>
<evidence type="ECO:0000313" key="7">
    <source>
        <dbReference type="EMBL" id="KZZ90371.1"/>
    </source>
</evidence>
<evidence type="ECO:0000313" key="8">
    <source>
        <dbReference type="Proteomes" id="UP000242877"/>
    </source>
</evidence>
<dbReference type="Proteomes" id="UP000242877">
    <property type="component" value="Unassembled WGS sequence"/>
</dbReference>
<evidence type="ECO:0000256" key="6">
    <source>
        <dbReference type="SAM" id="MobiDB-lite"/>
    </source>
</evidence>
<evidence type="ECO:0000256" key="5">
    <source>
        <dbReference type="ARBA" id="ARBA00023242"/>
    </source>
</evidence>
<dbReference type="PANTHER" id="PTHR37534">
    <property type="entry name" value="TRANSCRIPTIONAL ACTIVATOR PROTEIN UGA3"/>
    <property type="match status" value="1"/>
</dbReference>
<feature type="compositionally biased region" description="Polar residues" evidence="6">
    <location>
        <begin position="23"/>
        <end position="32"/>
    </location>
</feature>
<reference evidence="7 8" key="1">
    <citation type="journal article" date="2016" name="Genome Biol. Evol.">
        <title>Divergent and convergent evolution of fungal pathogenicity.</title>
        <authorList>
            <person name="Shang Y."/>
            <person name="Xiao G."/>
            <person name="Zheng P."/>
            <person name="Cen K."/>
            <person name="Zhan S."/>
            <person name="Wang C."/>
        </authorList>
    </citation>
    <scope>NUCLEOTIDE SEQUENCE [LARGE SCALE GENOMIC DNA]</scope>
    <source>
        <strain evidence="7 8">ARSEF 7405</strain>
    </source>
</reference>
<dbReference type="InterPro" id="IPR036864">
    <property type="entry name" value="Zn2-C6_fun-type_DNA-bd_sf"/>
</dbReference>
<organism evidence="7 8">
    <name type="scientific">Ascosphaera apis ARSEF 7405</name>
    <dbReference type="NCBI Taxonomy" id="392613"/>
    <lineage>
        <taxon>Eukaryota</taxon>
        <taxon>Fungi</taxon>
        <taxon>Dikarya</taxon>
        <taxon>Ascomycota</taxon>
        <taxon>Pezizomycotina</taxon>
        <taxon>Eurotiomycetes</taxon>
        <taxon>Eurotiomycetidae</taxon>
        <taxon>Onygenales</taxon>
        <taxon>Ascosphaeraceae</taxon>
        <taxon>Ascosphaera</taxon>
    </lineage>
</organism>
<dbReference type="EMBL" id="AZGZ01000017">
    <property type="protein sequence ID" value="KZZ90371.1"/>
    <property type="molecule type" value="Genomic_DNA"/>
</dbReference>
<keyword evidence="2" id="KW-0805">Transcription regulation</keyword>
<feature type="compositionally biased region" description="Polar residues" evidence="6">
    <location>
        <begin position="257"/>
        <end position="271"/>
    </location>
</feature>
<evidence type="ECO:0000256" key="3">
    <source>
        <dbReference type="ARBA" id="ARBA00023125"/>
    </source>
</evidence>
<comment type="caution">
    <text evidence="7">The sequence shown here is derived from an EMBL/GenBank/DDBJ whole genome shotgun (WGS) entry which is preliminary data.</text>
</comment>
<feature type="region of interest" description="Disordered" evidence="6">
    <location>
        <begin position="157"/>
        <end position="196"/>
    </location>
</feature>
<evidence type="ECO:0000256" key="1">
    <source>
        <dbReference type="ARBA" id="ARBA00004123"/>
    </source>
</evidence>
<dbReference type="SUPFAM" id="SSF57701">
    <property type="entry name" value="Zn2/Cys6 DNA-binding domain"/>
    <property type="match status" value="1"/>
</dbReference>
<keyword evidence="4" id="KW-0804">Transcription</keyword>
<dbReference type="GO" id="GO:0000981">
    <property type="term" value="F:DNA-binding transcription factor activity, RNA polymerase II-specific"/>
    <property type="evidence" value="ECO:0007669"/>
    <property type="project" value="InterPro"/>
</dbReference>
<dbReference type="PANTHER" id="PTHR37534:SF46">
    <property type="entry name" value="ZN(II)2CYS6 TRANSCRIPTION FACTOR (EUROFUNG)"/>
    <property type="match status" value="1"/>
</dbReference>
<dbReference type="GO" id="GO:0008270">
    <property type="term" value="F:zinc ion binding"/>
    <property type="evidence" value="ECO:0007669"/>
    <property type="project" value="InterPro"/>
</dbReference>